<dbReference type="InterPro" id="IPR025578">
    <property type="entry name" value="DUF4359"/>
</dbReference>
<sequence length="127" mass="13893">MKGLVAIALVGLGLVMVVTNPSSDRYADYAVTQIQDSQNSICPSNISIFGTSLQNECKSFINNNSNQIKQVILQTSDRQNILLFSIYKTDLSVSKLIPNIPSNVAPGYEFETIGAFGHFLTYQAEAK</sequence>
<dbReference type="OrthoDB" id="573423at2"/>
<dbReference type="EMBL" id="PVWJ01000034">
    <property type="protein sequence ID" value="PSB03377.1"/>
    <property type="molecule type" value="Genomic_DNA"/>
</dbReference>
<reference evidence="1 2" key="2">
    <citation type="submission" date="2018-03" db="EMBL/GenBank/DDBJ databases">
        <title>The ancient ancestry and fast evolution of plastids.</title>
        <authorList>
            <person name="Moore K.R."/>
            <person name="Magnabosco C."/>
            <person name="Momper L."/>
            <person name="Gold D.A."/>
            <person name="Bosak T."/>
            <person name="Fournier G.P."/>
        </authorList>
    </citation>
    <scope>NUCLEOTIDE SEQUENCE [LARGE SCALE GENOMIC DNA]</scope>
    <source>
        <strain evidence="1 2">CCAP 1448/3</strain>
    </source>
</reference>
<evidence type="ECO:0000313" key="1">
    <source>
        <dbReference type="EMBL" id="PSB03377.1"/>
    </source>
</evidence>
<dbReference type="Proteomes" id="UP000238762">
    <property type="component" value="Unassembled WGS sequence"/>
</dbReference>
<accession>A0A2T1C5F8</accession>
<name>A0A2T1C5F8_9CYAN</name>
<evidence type="ECO:0008006" key="3">
    <source>
        <dbReference type="Google" id="ProtNLM"/>
    </source>
</evidence>
<evidence type="ECO:0000313" key="2">
    <source>
        <dbReference type="Proteomes" id="UP000238762"/>
    </source>
</evidence>
<dbReference type="Pfam" id="PF14271">
    <property type="entry name" value="DUF4359"/>
    <property type="match status" value="1"/>
</dbReference>
<dbReference type="AlphaFoldDB" id="A0A2T1C5F8"/>
<reference evidence="1 2" key="1">
    <citation type="submission" date="2018-02" db="EMBL/GenBank/DDBJ databases">
        <authorList>
            <person name="Cohen D.B."/>
            <person name="Kent A.D."/>
        </authorList>
    </citation>
    <scope>NUCLEOTIDE SEQUENCE [LARGE SCALE GENOMIC DNA]</scope>
    <source>
        <strain evidence="1 2">CCAP 1448/3</strain>
    </source>
</reference>
<gene>
    <name evidence="1" type="ORF">C7B64_08895</name>
</gene>
<keyword evidence="2" id="KW-1185">Reference proteome</keyword>
<organism evidence="1 2">
    <name type="scientific">Merismopedia glauca CCAP 1448/3</name>
    <dbReference type="NCBI Taxonomy" id="1296344"/>
    <lineage>
        <taxon>Bacteria</taxon>
        <taxon>Bacillati</taxon>
        <taxon>Cyanobacteriota</taxon>
        <taxon>Cyanophyceae</taxon>
        <taxon>Synechococcales</taxon>
        <taxon>Merismopediaceae</taxon>
        <taxon>Merismopedia</taxon>
    </lineage>
</organism>
<proteinExistence type="predicted"/>
<dbReference type="RefSeq" id="WP_106288305.1">
    <property type="nucleotide sequence ID" value="NZ_PVWJ01000034.1"/>
</dbReference>
<comment type="caution">
    <text evidence="1">The sequence shown here is derived from an EMBL/GenBank/DDBJ whole genome shotgun (WGS) entry which is preliminary data.</text>
</comment>
<protein>
    <recommendedName>
        <fullName evidence="3">DUF4359 domain-containing protein</fullName>
    </recommendedName>
</protein>